<feature type="domain" description="Putative auto-transporter adhesin head GIN" evidence="3">
    <location>
        <begin position="37"/>
        <end position="221"/>
    </location>
</feature>
<keyword evidence="2" id="KW-0732">Signal</keyword>
<dbReference type="RefSeq" id="WP_144248088.1">
    <property type="nucleotide sequence ID" value="NZ_VLPK01000001.1"/>
</dbReference>
<organism evidence="4 5">
    <name type="scientific">Mucilaginibacter corticis</name>
    <dbReference type="NCBI Taxonomy" id="2597670"/>
    <lineage>
        <taxon>Bacteria</taxon>
        <taxon>Pseudomonadati</taxon>
        <taxon>Bacteroidota</taxon>
        <taxon>Sphingobacteriia</taxon>
        <taxon>Sphingobacteriales</taxon>
        <taxon>Sphingobacteriaceae</taxon>
        <taxon>Mucilaginibacter</taxon>
    </lineage>
</organism>
<dbReference type="OrthoDB" id="942536at2"/>
<comment type="caution">
    <text evidence="4">The sequence shown here is derived from an EMBL/GenBank/DDBJ whole genome shotgun (WGS) entry which is preliminary data.</text>
</comment>
<name>A0A556MX86_9SPHI</name>
<evidence type="ECO:0000256" key="2">
    <source>
        <dbReference type="SAM" id="SignalP"/>
    </source>
</evidence>
<gene>
    <name evidence="4" type="ORF">FO440_10225</name>
</gene>
<dbReference type="Pfam" id="PF10988">
    <property type="entry name" value="DUF2807"/>
    <property type="match status" value="1"/>
</dbReference>
<reference evidence="4 5" key="1">
    <citation type="submission" date="2019-07" db="EMBL/GenBank/DDBJ databases">
        <authorList>
            <person name="Huq M.A."/>
        </authorList>
    </citation>
    <scope>NUCLEOTIDE SEQUENCE [LARGE SCALE GENOMIC DNA]</scope>
    <source>
        <strain evidence="4 5">MAH-19</strain>
    </source>
</reference>
<dbReference type="PANTHER" id="PTHR39200:SF1">
    <property type="entry name" value="AUTO-TRANSPORTER ADHESIN HEAD GIN DOMAIN-CONTAINING PROTEIN-RELATED"/>
    <property type="match status" value="1"/>
</dbReference>
<evidence type="ECO:0000259" key="3">
    <source>
        <dbReference type="Pfam" id="PF10988"/>
    </source>
</evidence>
<feature type="signal peptide" evidence="2">
    <location>
        <begin position="1"/>
        <end position="21"/>
    </location>
</feature>
<evidence type="ECO:0000313" key="5">
    <source>
        <dbReference type="Proteomes" id="UP000318733"/>
    </source>
</evidence>
<dbReference type="PANTHER" id="PTHR39200">
    <property type="entry name" value="HYPOTHETICAL EXPORTED PROTEIN"/>
    <property type="match status" value="1"/>
</dbReference>
<dbReference type="InterPro" id="IPR021255">
    <property type="entry name" value="DUF2807"/>
</dbReference>
<dbReference type="EMBL" id="VLPK01000001">
    <property type="protein sequence ID" value="TSJ44527.1"/>
    <property type="molecule type" value="Genomic_DNA"/>
</dbReference>
<evidence type="ECO:0000256" key="1">
    <source>
        <dbReference type="SAM" id="MobiDB-lite"/>
    </source>
</evidence>
<feature type="chain" id="PRO_5021889146" evidence="2">
    <location>
        <begin position="22"/>
        <end position="237"/>
    </location>
</feature>
<sequence length="237" mass="24273">MKLIRIFIAVLLVGGAVQTQAKPNAGNVVEDRHLSGFHAVDVAGSFDVYITQGNTESVKVDAPSDVIRNILTEVKGGTLTISTKAHFTWHGLFNNKKMVVYVTVKDINSIAVSGSGDVYFKDGINANNLSLSVSGSGDVSGKINAKGLESSISGSGDVRIVGHANDQKVDVTGSGDYSAHGLTSNNTVVAVGGSGDASITVSGNLKASVSGSGDIHYSGSPKYVSRSKSGSGDISGN</sequence>
<feature type="compositionally biased region" description="Polar residues" evidence="1">
    <location>
        <begin position="226"/>
        <end position="237"/>
    </location>
</feature>
<keyword evidence="5" id="KW-1185">Reference proteome</keyword>
<dbReference type="Proteomes" id="UP000318733">
    <property type="component" value="Unassembled WGS sequence"/>
</dbReference>
<feature type="region of interest" description="Disordered" evidence="1">
    <location>
        <begin position="216"/>
        <end position="237"/>
    </location>
</feature>
<accession>A0A556MX86</accession>
<evidence type="ECO:0000313" key="4">
    <source>
        <dbReference type="EMBL" id="TSJ44527.1"/>
    </source>
</evidence>
<proteinExistence type="predicted"/>
<dbReference type="AlphaFoldDB" id="A0A556MX86"/>
<protein>
    <submittedName>
        <fullName evidence="4">DUF2807 domain-containing protein</fullName>
    </submittedName>
</protein>
<dbReference type="Gene3D" id="2.160.20.120">
    <property type="match status" value="1"/>
</dbReference>